<evidence type="ECO:0000313" key="4">
    <source>
        <dbReference type="Proteomes" id="UP000178723"/>
    </source>
</evidence>
<dbReference type="Pfam" id="PF01025">
    <property type="entry name" value="GrpE"/>
    <property type="match status" value="1"/>
</dbReference>
<dbReference type="InterPro" id="IPR000740">
    <property type="entry name" value="GrpE"/>
</dbReference>
<dbReference type="Gene3D" id="3.90.20.20">
    <property type="match status" value="1"/>
</dbReference>
<comment type="similarity">
    <text evidence="1">Belongs to the GrpE family.</text>
</comment>
<dbReference type="SUPFAM" id="SSF58014">
    <property type="entry name" value="Coiled-coil domain of nucleotide exchange factor GrpE"/>
    <property type="match status" value="1"/>
</dbReference>
<organism evidence="3 4">
    <name type="scientific">Candidatus Uhrbacteria bacterium RIFCSPLOWO2_02_FULL_48_12</name>
    <dbReference type="NCBI Taxonomy" id="1802407"/>
    <lineage>
        <taxon>Bacteria</taxon>
        <taxon>Candidatus Uhriibacteriota</taxon>
    </lineage>
</organism>
<protein>
    <submittedName>
        <fullName evidence="3">Nucleotide exchange factor GrpE</fullName>
    </submittedName>
</protein>
<evidence type="ECO:0000256" key="1">
    <source>
        <dbReference type="ARBA" id="ARBA00009054"/>
    </source>
</evidence>
<dbReference type="PRINTS" id="PR00773">
    <property type="entry name" value="GRPEPROTEIN"/>
</dbReference>
<feature type="non-terminal residue" evidence="3">
    <location>
        <position position="80"/>
    </location>
</feature>
<evidence type="ECO:0000256" key="2">
    <source>
        <dbReference type="ARBA" id="ARBA00023186"/>
    </source>
</evidence>
<dbReference type="InterPro" id="IPR013805">
    <property type="entry name" value="GrpE_CC"/>
</dbReference>
<evidence type="ECO:0000313" key="3">
    <source>
        <dbReference type="EMBL" id="OGL86036.1"/>
    </source>
</evidence>
<proteinExistence type="inferred from homology"/>
<accession>A0A1F7V670</accession>
<reference evidence="3 4" key="1">
    <citation type="journal article" date="2016" name="Nat. Commun.">
        <title>Thousands of microbial genomes shed light on interconnected biogeochemical processes in an aquifer system.</title>
        <authorList>
            <person name="Anantharaman K."/>
            <person name="Brown C.T."/>
            <person name="Hug L.A."/>
            <person name="Sharon I."/>
            <person name="Castelle C.J."/>
            <person name="Probst A.J."/>
            <person name="Thomas B.C."/>
            <person name="Singh A."/>
            <person name="Wilkins M.J."/>
            <person name="Karaoz U."/>
            <person name="Brodie E.L."/>
            <person name="Williams K.H."/>
            <person name="Hubbard S.S."/>
            <person name="Banfield J.F."/>
        </authorList>
    </citation>
    <scope>NUCLEOTIDE SEQUENCE [LARGE SCALE GENOMIC DNA]</scope>
</reference>
<dbReference type="EMBL" id="MGEP01000054">
    <property type="protein sequence ID" value="OGL86036.1"/>
    <property type="molecule type" value="Genomic_DNA"/>
</dbReference>
<dbReference type="GO" id="GO:0051087">
    <property type="term" value="F:protein-folding chaperone binding"/>
    <property type="evidence" value="ECO:0007669"/>
    <property type="project" value="InterPro"/>
</dbReference>
<gene>
    <name evidence="3" type="ORF">A3I40_03190</name>
</gene>
<keyword evidence="2" id="KW-0143">Chaperone</keyword>
<comment type="caution">
    <text evidence="3">The sequence shown here is derived from an EMBL/GenBank/DDBJ whole genome shotgun (WGS) entry which is preliminary data.</text>
</comment>
<dbReference type="STRING" id="1802407.A3I40_03190"/>
<sequence>MSNVLNNNLSANPSENLEEKVKELERQAEENFAGWQRARADYQNLKKEWEKKQTQFMVEAKKILLAEILPIYDHLKQAMN</sequence>
<dbReference type="GO" id="GO:0006457">
    <property type="term" value="P:protein folding"/>
    <property type="evidence" value="ECO:0007669"/>
    <property type="project" value="InterPro"/>
</dbReference>
<dbReference type="AlphaFoldDB" id="A0A1F7V670"/>
<dbReference type="Proteomes" id="UP000178723">
    <property type="component" value="Unassembled WGS sequence"/>
</dbReference>
<name>A0A1F7V670_9BACT</name>
<dbReference type="GO" id="GO:0000774">
    <property type="term" value="F:adenyl-nucleotide exchange factor activity"/>
    <property type="evidence" value="ECO:0007669"/>
    <property type="project" value="InterPro"/>
</dbReference>
<dbReference type="GO" id="GO:0042803">
    <property type="term" value="F:protein homodimerization activity"/>
    <property type="evidence" value="ECO:0007669"/>
    <property type="project" value="InterPro"/>
</dbReference>